<comment type="caution">
    <text evidence="1">The sequence shown here is derived from an EMBL/GenBank/DDBJ whole genome shotgun (WGS) entry which is preliminary data.</text>
</comment>
<protein>
    <recommendedName>
        <fullName evidence="3">Lipoprotein</fullName>
    </recommendedName>
</protein>
<evidence type="ECO:0008006" key="3">
    <source>
        <dbReference type="Google" id="ProtNLM"/>
    </source>
</evidence>
<evidence type="ECO:0000313" key="2">
    <source>
        <dbReference type="Proteomes" id="UP001605261"/>
    </source>
</evidence>
<dbReference type="EMBL" id="JBHGCJ010000002">
    <property type="protein sequence ID" value="MFG6108267.1"/>
    <property type="molecule type" value="Genomic_DNA"/>
</dbReference>
<dbReference type="Proteomes" id="UP001605261">
    <property type="component" value="Unassembled WGS sequence"/>
</dbReference>
<evidence type="ECO:0000313" key="1">
    <source>
        <dbReference type="EMBL" id="MFG6108267.1"/>
    </source>
</evidence>
<accession>A0ABW7CVM3</accession>
<reference evidence="1 2" key="1">
    <citation type="submission" date="2024-09" db="EMBL/GenBank/DDBJ databases">
        <authorList>
            <consortium name="All-Russian atlas of soil microorganisms"/>
            <consortium name="as a basis for the search for new antimicrobial producers and enzymes with unique properties"/>
            <person name="Sokolova E.A."/>
            <person name="Voronina E.N."/>
        </authorList>
    </citation>
    <scope>NUCLEOTIDE SEQUENCE [LARGE SCALE GENOMIC DNA]</scope>
    <source>
        <strain evidence="1 2">AF-22b-331.1</strain>
    </source>
</reference>
<organism evidence="1 2">
    <name type="scientific">Stenotrophomonas nematodicola</name>
    <dbReference type="NCBI Taxonomy" id="2656746"/>
    <lineage>
        <taxon>Bacteria</taxon>
        <taxon>Pseudomonadati</taxon>
        <taxon>Pseudomonadota</taxon>
        <taxon>Gammaproteobacteria</taxon>
        <taxon>Lysobacterales</taxon>
        <taxon>Lysobacteraceae</taxon>
        <taxon>Stenotrophomonas</taxon>
    </lineage>
</organism>
<dbReference type="RefSeq" id="WP_394161383.1">
    <property type="nucleotide sequence ID" value="NZ_JBHGCJ010000002.1"/>
</dbReference>
<proteinExistence type="predicted"/>
<dbReference type="PROSITE" id="PS51257">
    <property type="entry name" value="PROKAR_LIPOPROTEIN"/>
    <property type="match status" value="1"/>
</dbReference>
<gene>
    <name evidence="1" type="ORF">ACEU0G_002204</name>
</gene>
<keyword evidence="2" id="KW-1185">Reference proteome</keyword>
<name>A0ABW7CVM3_9GAMM</name>
<sequence length="215" mass="22671">MPLSRTRFSLVMTALLLAGCHDVTPQNAVATDKAVAPPGEWQADRDTAAGGRAAPVATAAATAPVAGARTALAAPALVQDGHVRSEAMDALLDDPDLWDAQVADWQRRYATDATAQHRRQEHLDALKLRLRQATTSSQLQAFDCSPQLCLLGITLMPDEAEAMTGALTDTVAGQPPIYTAAVRRQRSGGTAGGAALYRAVISVDPSLRGYSVQTR</sequence>